<organism evidence="2 3">
    <name type="scientific">Riccia fluitans</name>
    <dbReference type="NCBI Taxonomy" id="41844"/>
    <lineage>
        <taxon>Eukaryota</taxon>
        <taxon>Viridiplantae</taxon>
        <taxon>Streptophyta</taxon>
        <taxon>Embryophyta</taxon>
        <taxon>Marchantiophyta</taxon>
        <taxon>Marchantiopsida</taxon>
        <taxon>Marchantiidae</taxon>
        <taxon>Marchantiales</taxon>
        <taxon>Ricciaceae</taxon>
        <taxon>Riccia</taxon>
    </lineage>
</organism>
<reference evidence="2 3" key="1">
    <citation type="submission" date="2024-09" db="EMBL/GenBank/DDBJ databases">
        <title>Chromosome-scale assembly of Riccia fluitans.</title>
        <authorList>
            <person name="Paukszto L."/>
            <person name="Sawicki J."/>
            <person name="Karawczyk K."/>
            <person name="Piernik-Szablinska J."/>
            <person name="Szczecinska M."/>
            <person name="Mazdziarz M."/>
        </authorList>
    </citation>
    <scope>NUCLEOTIDE SEQUENCE [LARGE SCALE GENOMIC DNA]</scope>
    <source>
        <strain evidence="2">Rf_01</strain>
        <tissue evidence="2">Aerial parts of the thallus</tissue>
    </source>
</reference>
<proteinExistence type="predicted"/>
<evidence type="ECO:0000313" key="2">
    <source>
        <dbReference type="EMBL" id="KAL2649335.1"/>
    </source>
</evidence>
<dbReference type="Proteomes" id="UP001605036">
    <property type="component" value="Unassembled WGS sequence"/>
</dbReference>
<gene>
    <name evidence="2" type="ORF">R1flu_017463</name>
</gene>
<dbReference type="PANTHER" id="PTHR35295">
    <property type="entry name" value="DNA LIGASE-LIKE PROTEIN"/>
    <property type="match status" value="1"/>
</dbReference>
<protein>
    <submittedName>
        <fullName evidence="2">Uncharacterized protein</fullName>
    </submittedName>
</protein>
<sequence>MVGHRRRPREEAHGNSLSNTAGPSTMVPDNSPLEPTPDLKSDIENILSALQQVRQKTISDGQKKCEEVLTSTTADIKALVEQAKVKIQAERDALSKQTSKLCKEYETALKDEAAKYKATYTAFCQAKDTHLQAYEEIYSKFEETKEKLLTKFDLLRKKERTAYADVESVCTQKFHEAEQAIKKMKQDEKSFHMLRKSLGTIFADSSDEETETMG</sequence>
<dbReference type="EMBL" id="JBHFFA010000001">
    <property type="protein sequence ID" value="KAL2649335.1"/>
    <property type="molecule type" value="Genomic_DNA"/>
</dbReference>
<dbReference type="AlphaFoldDB" id="A0ABD1ZD13"/>
<feature type="region of interest" description="Disordered" evidence="1">
    <location>
        <begin position="1"/>
        <end position="40"/>
    </location>
</feature>
<accession>A0ABD1ZD13</accession>
<keyword evidence="3" id="KW-1185">Reference proteome</keyword>
<name>A0ABD1ZD13_9MARC</name>
<dbReference type="PANTHER" id="PTHR35295:SF1">
    <property type="entry name" value="DNA LIGASE-LIKE PROTEIN"/>
    <property type="match status" value="1"/>
</dbReference>
<evidence type="ECO:0000256" key="1">
    <source>
        <dbReference type="SAM" id="MobiDB-lite"/>
    </source>
</evidence>
<comment type="caution">
    <text evidence="2">The sequence shown here is derived from an EMBL/GenBank/DDBJ whole genome shotgun (WGS) entry which is preliminary data.</text>
</comment>
<evidence type="ECO:0000313" key="3">
    <source>
        <dbReference type="Proteomes" id="UP001605036"/>
    </source>
</evidence>